<dbReference type="Proteomes" id="UP001165740">
    <property type="component" value="Chromosome 13"/>
</dbReference>
<dbReference type="GO" id="GO:0016020">
    <property type="term" value="C:membrane"/>
    <property type="evidence" value="ECO:0007669"/>
    <property type="project" value="UniProtKB-SubCell"/>
</dbReference>
<reference evidence="8" key="1">
    <citation type="submission" date="2025-08" db="UniProtKB">
        <authorList>
            <consortium name="RefSeq"/>
        </authorList>
    </citation>
    <scope>IDENTIFICATION</scope>
</reference>
<organism evidence="7 8">
    <name type="scientific">Biomphalaria glabrata</name>
    <name type="common">Bloodfluke planorb</name>
    <name type="synonym">Freshwater snail</name>
    <dbReference type="NCBI Taxonomy" id="6526"/>
    <lineage>
        <taxon>Eukaryota</taxon>
        <taxon>Metazoa</taxon>
        <taxon>Spiralia</taxon>
        <taxon>Lophotrochozoa</taxon>
        <taxon>Mollusca</taxon>
        <taxon>Gastropoda</taxon>
        <taxon>Heterobranchia</taxon>
        <taxon>Euthyneura</taxon>
        <taxon>Panpulmonata</taxon>
        <taxon>Hygrophila</taxon>
        <taxon>Lymnaeoidea</taxon>
        <taxon>Planorbidae</taxon>
        <taxon>Biomphalaria</taxon>
    </lineage>
</organism>
<feature type="transmembrane region" description="Helical" evidence="5">
    <location>
        <begin position="321"/>
        <end position="339"/>
    </location>
</feature>
<evidence type="ECO:0000256" key="3">
    <source>
        <dbReference type="ARBA" id="ARBA00022989"/>
    </source>
</evidence>
<feature type="transmembrane region" description="Helical" evidence="5">
    <location>
        <begin position="147"/>
        <end position="170"/>
    </location>
</feature>
<feature type="domain" description="G-protein coupled receptors family 1 profile" evidence="6">
    <location>
        <begin position="39"/>
        <end position="336"/>
    </location>
</feature>
<dbReference type="Gene3D" id="1.20.1070.10">
    <property type="entry name" value="Rhodopsin 7-helix transmembrane proteins"/>
    <property type="match status" value="1"/>
</dbReference>
<evidence type="ECO:0000313" key="8">
    <source>
        <dbReference type="RefSeq" id="XP_055864316.1"/>
    </source>
</evidence>
<feature type="transmembrane region" description="Helical" evidence="5">
    <location>
        <begin position="277"/>
        <end position="301"/>
    </location>
</feature>
<evidence type="ECO:0000256" key="5">
    <source>
        <dbReference type="SAM" id="Phobius"/>
    </source>
</evidence>
<dbReference type="OrthoDB" id="6061912at2759"/>
<dbReference type="SUPFAM" id="SSF81321">
    <property type="entry name" value="Family A G protein-coupled receptor-like"/>
    <property type="match status" value="1"/>
</dbReference>
<feature type="transmembrane region" description="Helical" evidence="5">
    <location>
        <begin position="27"/>
        <end position="48"/>
    </location>
</feature>
<dbReference type="GeneID" id="129922400"/>
<comment type="subcellular location">
    <subcellularLocation>
        <location evidence="1">Membrane</location>
    </subcellularLocation>
</comment>
<dbReference type="InterPro" id="IPR017452">
    <property type="entry name" value="GPCR_Rhodpsn_7TM"/>
</dbReference>
<evidence type="ECO:0000256" key="2">
    <source>
        <dbReference type="ARBA" id="ARBA00022692"/>
    </source>
</evidence>
<dbReference type="PANTHER" id="PTHR46641:SF2">
    <property type="entry name" value="FMRFAMIDE RECEPTOR"/>
    <property type="match status" value="1"/>
</dbReference>
<dbReference type="OMA" id="WAFISAF"/>
<keyword evidence="2 5" id="KW-0812">Transmembrane</keyword>
<proteinExistence type="predicted"/>
<evidence type="ECO:0000256" key="4">
    <source>
        <dbReference type="ARBA" id="ARBA00023136"/>
    </source>
</evidence>
<keyword evidence="3 5" id="KW-1133">Transmembrane helix</keyword>
<accession>A0A9W2YNC7</accession>
<keyword evidence="7" id="KW-1185">Reference proteome</keyword>
<name>A0A9W2YNC7_BIOGL</name>
<dbReference type="AlphaFoldDB" id="A0A9W2YNC7"/>
<evidence type="ECO:0000313" key="7">
    <source>
        <dbReference type="Proteomes" id="UP001165740"/>
    </source>
</evidence>
<dbReference type="PANTHER" id="PTHR46641">
    <property type="entry name" value="FMRFAMIDE RECEPTOR-RELATED"/>
    <property type="match status" value="1"/>
</dbReference>
<gene>
    <name evidence="8" type="primary">LOC129922400</name>
</gene>
<dbReference type="InterPro" id="IPR052954">
    <property type="entry name" value="GPCR-Ligand_Int"/>
</dbReference>
<dbReference type="PROSITE" id="PS50262">
    <property type="entry name" value="G_PROTEIN_RECEP_F1_2"/>
    <property type="match status" value="1"/>
</dbReference>
<keyword evidence="4 5" id="KW-0472">Membrane</keyword>
<feature type="transmembrane region" description="Helical" evidence="5">
    <location>
        <begin position="60"/>
        <end position="84"/>
    </location>
</feature>
<sequence>MNTTTSSVVLQDFSPGQLIAGMQVCSVFWAFISAFGIVANVINIRTFIAMGLTDGMTISFLILSITDLKFLLVSMALSFSTGFYVLETISDFWQQWIPYNVGLYFANLIVPLSAMTSLQTSFIAIARCLCVAAPFYFKDMLTRRITLVIMVSFILFSTAAYIPVFAYMGVIDKFDPKRNMSRPTVWVSASREPIKNIVWTILAMVIPLASQVVVIISLVVMAMAIKNSHQFRMASSSFTPQPNNIEQTGKPAIKSGTKITDKLYKLSGKDMQIVQQVALISILHIICQTPKIMFIIAGIILPEFNFNRALYNVYLTMSNTRLIFEMINSAITLPIYYKFNSKFRRLAKCI</sequence>
<feature type="transmembrane region" description="Helical" evidence="5">
    <location>
        <begin position="197"/>
        <end position="225"/>
    </location>
</feature>
<dbReference type="RefSeq" id="XP_055864316.1">
    <property type="nucleotide sequence ID" value="XM_056008341.1"/>
</dbReference>
<protein>
    <submittedName>
        <fullName evidence="8">Neurotensin receptor type 2-like</fullName>
    </submittedName>
</protein>
<evidence type="ECO:0000256" key="1">
    <source>
        <dbReference type="ARBA" id="ARBA00004370"/>
    </source>
</evidence>
<evidence type="ECO:0000259" key="6">
    <source>
        <dbReference type="PROSITE" id="PS50262"/>
    </source>
</evidence>